<reference evidence="6" key="1">
    <citation type="submission" date="2016-10" db="EMBL/GenBank/DDBJ databases">
        <authorList>
            <person name="Kim B.-C."/>
            <person name="Jeong H."/>
        </authorList>
    </citation>
    <scope>NUCLEOTIDE SEQUENCE [LARGE SCALE GENOMIC DNA]</scope>
    <source>
        <strain evidence="6">KB11</strain>
    </source>
</reference>
<gene>
    <name evidence="5" type="ORF">BK798_04350</name>
</gene>
<dbReference type="GO" id="GO:0009307">
    <property type="term" value="P:DNA restriction-modification system"/>
    <property type="evidence" value="ECO:0007669"/>
    <property type="project" value="UniProtKB-KW"/>
</dbReference>
<name>A0A2H4U6H3_METSM</name>
<keyword evidence="3" id="KW-0238">DNA-binding</keyword>
<dbReference type="Proteomes" id="UP000232133">
    <property type="component" value="Chromosome"/>
</dbReference>
<evidence type="ECO:0000313" key="6">
    <source>
        <dbReference type="Proteomes" id="UP000232133"/>
    </source>
</evidence>
<dbReference type="PANTHER" id="PTHR30408:SF12">
    <property type="entry name" value="TYPE I RESTRICTION ENZYME MJAVIII SPECIFICITY SUBUNIT"/>
    <property type="match status" value="1"/>
</dbReference>
<dbReference type="EMBL" id="CP017803">
    <property type="protein sequence ID" value="ATZ59703.1"/>
    <property type="molecule type" value="Genomic_DNA"/>
</dbReference>
<evidence type="ECO:0000256" key="3">
    <source>
        <dbReference type="ARBA" id="ARBA00023125"/>
    </source>
</evidence>
<dbReference type="RefSeq" id="WP_100815460.1">
    <property type="nucleotide sequence ID" value="NZ_CP017803.1"/>
</dbReference>
<organism evidence="5 6">
    <name type="scientific">Methanobrevibacter smithii</name>
    <dbReference type="NCBI Taxonomy" id="2173"/>
    <lineage>
        <taxon>Archaea</taxon>
        <taxon>Methanobacteriati</taxon>
        <taxon>Methanobacteriota</taxon>
        <taxon>Methanomada group</taxon>
        <taxon>Methanobacteria</taxon>
        <taxon>Methanobacteriales</taxon>
        <taxon>Methanobacteriaceae</taxon>
        <taxon>Methanobrevibacter</taxon>
    </lineage>
</organism>
<evidence type="ECO:0000256" key="2">
    <source>
        <dbReference type="ARBA" id="ARBA00022747"/>
    </source>
</evidence>
<accession>A0A2H4U6H3</accession>
<dbReference type="Pfam" id="PF01420">
    <property type="entry name" value="Methylase_S"/>
    <property type="match status" value="2"/>
</dbReference>
<dbReference type="InterPro" id="IPR052021">
    <property type="entry name" value="Type-I_RS_S_subunit"/>
</dbReference>
<proteinExistence type="inferred from homology"/>
<dbReference type="Gene3D" id="1.10.287.1120">
    <property type="entry name" value="Bipartite methylase S protein"/>
    <property type="match status" value="1"/>
</dbReference>
<evidence type="ECO:0000256" key="1">
    <source>
        <dbReference type="ARBA" id="ARBA00010923"/>
    </source>
</evidence>
<dbReference type="CDD" id="cd17244">
    <property type="entry name" value="RMtype1_S_Apa101655I-TRD2-CR2_like"/>
    <property type="match status" value="1"/>
</dbReference>
<dbReference type="GO" id="GO:0003677">
    <property type="term" value="F:DNA binding"/>
    <property type="evidence" value="ECO:0007669"/>
    <property type="project" value="UniProtKB-KW"/>
</dbReference>
<keyword evidence="2" id="KW-0680">Restriction system</keyword>
<sequence>MIDGDRGKNYPKQDEFTEDGFCLFLNAKNVTDNGFNFETKMFISQEKDEILKKGKLQRGDVILTTRGTVGNVAFYSENIPFDNIRINSGMLILRSKSELSNKFLYYVLKSDFFKKQIYTFKSGTAQPQLPISSLNHMKFYLPKINIQKKIVTILSNIDKKIKVLEEINKNLLSIADAVFKKEFRNFEGYSEDDLITSDFGLIPKDWYYNTLDEISDVAIGKTPPRKETWWFSEKEGVKWVSIKDLGNSGTYVFETSEYLTEEAIEKFNVKLIPEDTIILSFKLTVGRLGITTEEMVTNEAIAHFKLDENSLISKEYLYLYLKNFNYEELGSTSSIAKAINSKIVKKIPVLIPTNNKMEEFKKLFENIFNEIKSNQLEINSLTKLRDTLLPKLMSGEINVSKINCDLELKYNYMKYLFNQIHTPIQIRCVKIN</sequence>
<comment type="similarity">
    <text evidence="1">Belongs to the type-I restriction system S methylase family.</text>
</comment>
<dbReference type="InterPro" id="IPR044946">
    <property type="entry name" value="Restrct_endonuc_typeI_TRD_sf"/>
</dbReference>
<dbReference type="SUPFAM" id="SSF116734">
    <property type="entry name" value="DNA methylase specificity domain"/>
    <property type="match status" value="2"/>
</dbReference>
<dbReference type="PANTHER" id="PTHR30408">
    <property type="entry name" value="TYPE-1 RESTRICTION ENZYME ECOKI SPECIFICITY PROTEIN"/>
    <property type="match status" value="1"/>
</dbReference>
<protein>
    <recommendedName>
        <fullName evidence="4">Type I restriction modification DNA specificity domain-containing protein</fullName>
    </recommendedName>
</protein>
<dbReference type="AlphaFoldDB" id="A0A2H4U6H3"/>
<dbReference type="GeneID" id="35118582"/>
<dbReference type="Gene3D" id="3.90.220.20">
    <property type="entry name" value="DNA methylase specificity domains"/>
    <property type="match status" value="2"/>
</dbReference>
<evidence type="ECO:0000313" key="5">
    <source>
        <dbReference type="EMBL" id="ATZ59703.1"/>
    </source>
</evidence>
<dbReference type="REBASE" id="226096">
    <property type="entry name" value="S.MsmKB11ORF4355P"/>
</dbReference>
<evidence type="ECO:0000259" key="4">
    <source>
        <dbReference type="Pfam" id="PF01420"/>
    </source>
</evidence>
<dbReference type="InterPro" id="IPR000055">
    <property type="entry name" value="Restrct_endonuc_typeI_TRD"/>
</dbReference>
<feature type="domain" description="Type I restriction modification DNA specificity" evidence="4">
    <location>
        <begin position="7"/>
        <end position="171"/>
    </location>
</feature>
<feature type="domain" description="Type I restriction modification DNA specificity" evidence="4">
    <location>
        <begin position="203"/>
        <end position="377"/>
    </location>
</feature>